<dbReference type="FunFam" id="2.40.50.140:FF:000103">
    <property type="entry name" value="protein RRP5 homolog"/>
    <property type="match status" value="1"/>
</dbReference>
<keyword evidence="2" id="KW-0689">Ribosomal protein</keyword>
<dbReference type="PANTHER" id="PTHR10724">
    <property type="entry name" value="30S RIBOSOMAL PROTEIN S1"/>
    <property type="match status" value="1"/>
</dbReference>
<dbReference type="SUPFAM" id="SSF50249">
    <property type="entry name" value="Nucleic acid-binding proteins"/>
    <property type="match status" value="1"/>
</dbReference>
<dbReference type="CDD" id="cd05692">
    <property type="entry name" value="S1_RPS1_repeat_hs4"/>
    <property type="match status" value="1"/>
</dbReference>
<protein>
    <submittedName>
        <fullName evidence="7">S1 RNA-binding domain-containing protein</fullName>
    </submittedName>
</protein>
<dbReference type="GO" id="GO:1990904">
    <property type="term" value="C:ribonucleoprotein complex"/>
    <property type="evidence" value="ECO:0007669"/>
    <property type="project" value="UniProtKB-KW"/>
</dbReference>
<evidence type="ECO:0000256" key="2">
    <source>
        <dbReference type="ARBA" id="ARBA00022980"/>
    </source>
</evidence>
<evidence type="ECO:0000256" key="1">
    <source>
        <dbReference type="ARBA" id="ARBA00006767"/>
    </source>
</evidence>
<comment type="function">
    <text evidence="4">Binds mRNA; thus facilitating recognition of the initiation point. It is needed to translate mRNA with a short Shine-Dalgarno (SD) purine-rich sequence.</text>
</comment>
<keyword evidence="3" id="KW-0687">Ribonucleoprotein</keyword>
<dbReference type="EMBL" id="JACRSU010000006">
    <property type="protein sequence ID" value="MBC8541801.1"/>
    <property type="molecule type" value="Genomic_DNA"/>
</dbReference>
<gene>
    <name evidence="7" type="ORF">H8698_12505</name>
</gene>
<comment type="caution">
    <text evidence="7">The sequence shown here is derived from an EMBL/GenBank/DDBJ whole genome shotgun (WGS) entry which is preliminary data.</text>
</comment>
<dbReference type="GO" id="GO:0005840">
    <property type="term" value="C:ribosome"/>
    <property type="evidence" value="ECO:0007669"/>
    <property type="project" value="UniProtKB-KW"/>
</dbReference>
<reference evidence="7" key="1">
    <citation type="submission" date="2020-08" db="EMBL/GenBank/DDBJ databases">
        <title>Genome public.</title>
        <authorList>
            <person name="Liu C."/>
            <person name="Sun Q."/>
        </authorList>
    </citation>
    <scope>NUCLEOTIDE SEQUENCE</scope>
    <source>
        <strain evidence="7">H8</strain>
    </source>
</reference>
<name>A0A926DNV9_9FIRM</name>
<organism evidence="7 8">
    <name type="scientific">Congzhengia minquanensis</name>
    <dbReference type="NCBI Taxonomy" id="2763657"/>
    <lineage>
        <taxon>Bacteria</taxon>
        <taxon>Bacillati</taxon>
        <taxon>Bacillota</taxon>
        <taxon>Clostridia</taxon>
        <taxon>Eubacteriales</taxon>
        <taxon>Oscillospiraceae</taxon>
        <taxon>Congzhengia</taxon>
    </lineage>
</organism>
<proteinExistence type="inferred from homology"/>
<evidence type="ECO:0000256" key="3">
    <source>
        <dbReference type="ARBA" id="ARBA00023274"/>
    </source>
</evidence>
<dbReference type="SMART" id="SM00316">
    <property type="entry name" value="S1"/>
    <property type="match status" value="1"/>
</dbReference>
<feature type="compositionally biased region" description="Basic and acidic residues" evidence="5">
    <location>
        <begin position="113"/>
        <end position="136"/>
    </location>
</feature>
<dbReference type="Proteomes" id="UP000611762">
    <property type="component" value="Unassembled WGS sequence"/>
</dbReference>
<evidence type="ECO:0000313" key="7">
    <source>
        <dbReference type="EMBL" id="MBC8541801.1"/>
    </source>
</evidence>
<evidence type="ECO:0000256" key="5">
    <source>
        <dbReference type="SAM" id="MobiDB-lite"/>
    </source>
</evidence>
<feature type="region of interest" description="Disordered" evidence="5">
    <location>
        <begin position="84"/>
        <end position="147"/>
    </location>
</feature>
<dbReference type="Gene3D" id="2.40.50.140">
    <property type="entry name" value="Nucleic acid-binding proteins"/>
    <property type="match status" value="1"/>
</dbReference>
<dbReference type="PANTHER" id="PTHR10724:SF7">
    <property type="entry name" value="SMALL RIBOSOMAL SUBUNIT PROTEIN BS1C"/>
    <property type="match status" value="1"/>
</dbReference>
<dbReference type="InterPro" id="IPR012340">
    <property type="entry name" value="NA-bd_OB-fold"/>
</dbReference>
<evidence type="ECO:0000259" key="6">
    <source>
        <dbReference type="PROSITE" id="PS50126"/>
    </source>
</evidence>
<dbReference type="Pfam" id="PF00575">
    <property type="entry name" value="S1"/>
    <property type="match status" value="1"/>
</dbReference>
<dbReference type="GO" id="GO:0006412">
    <property type="term" value="P:translation"/>
    <property type="evidence" value="ECO:0007669"/>
    <property type="project" value="TreeGrafter"/>
</dbReference>
<feature type="compositionally biased region" description="Basic and acidic residues" evidence="5">
    <location>
        <begin position="94"/>
        <end position="103"/>
    </location>
</feature>
<dbReference type="InterPro" id="IPR050437">
    <property type="entry name" value="Ribos_protein_bS1-like"/>
</dbReference>
<dbReference type="PROSITE" id="PS50126">
    <property type="entry name" value="S1"/>
    <property type="match status" value="1"/>
</dbReference>
<dbReference type="RefSeq" id="WP_249313792.1">
    <property type="nucleotide sequence ID" value="NZ_JACRSU010000006.1"/>
</dbReference>
<dbReference type="AlphaFoldDB" id="A0A926DNV9"/>
<dbReference type="InterPro" id="IPR003029">
    <property type="entry name" value="S1_domain"/>
</dbReference>
<sequence length="147" mass="16259">MQVEPGTIIEGKVTGITPFGAFVSFGDGKTGLVHISEIALEYVKNIRDHLKENDMIKAKVLSVDVSGKISLSIKQAILEERAAARKNARNQPPKKPDDIDWSKKSRPANFEDMMAKFKQDSDEKLSDMKKGLDSKRGSGYKRSSGSF</sequence>
<dbReference type="GO" id="GO:0003729">
    <property type="term" value="F:mRNA binding"/>
    <property type="evidence" value="ECO:0007669"/>
    <property type="project" value="TreeGrafter"/>
</dbReference>
<evidence type="ECO:0000256" key="4">
    <source>
        <dbReference type="ARBA" id="ARBA00025604"/>
    </source>
</evidence>
<evidence type="ECO:0000313" key="8">
    <source>
        <dbReference type="Proteomes" id="UP000611762"/>
    </source>
</evidence>
<feature type="domain" description="S1 motif" evidence="6">
    <location>
        <begin position="6"/>
        <end position="74"/>
    </location>
</feature>
<comment type="similarity">
    <text evidence="1">Belongs to the bacterial ribosomal protein bS1 family.</text>
</comment>
<dbReference type="GO" id="GO:0003735">
    <property type="term" value="F:structural constituent of ribosome"/>
    <property type="evidence" value="ECO:0007669"/>
    <property type="project" value="TreeGrafter"/>
</dbReference>
<keyword evidence="8" id="KW-1185">Reference proteome</keyword>
<accession>A0A926DNV9</accession>